<evidence type="ECO:0000256" key="2">
    <source>
        <dbReference type="ARBA" id="ARBA00014207"/>
    </source>
</evidence>
<dbReference type="EMBL" id="CADEPI010000031">
    <property type="protein sequence ID" value="CAB3367485.1"/>
    <property type="molecule type" value="Genomic_DNA"/>
</dbReference>
<dbReference type="Gene3D" id="1.10.472.80">
    <property type="entry name" value="Ypt/Rab-GAP domain of gyp1p, domain 3"/>
    <property type="match status" value="1"/>
</dbReference>
<dbReference type="InterPro" id="IPR039755">
    <property type="entry name" value="TBC1D23"/>
</dbReference>
<evidence type="ECO:0000256" key="1">
    <source>
        <dbReference type="ARBA" id="ARBA00004601"/>
    </source>
</evidence>
<dbReference type="Pfam" id="PF19430">
    <property type="entry name" value="TBC1D23_C"/>
    <property type="match status" value="1"/>
</dbReference>
<feature type="domain" description="Rab-GAP TBC" evidence="5">
    <location>
        <begin position="37"/>
        <end position="218"/>
    </location>
</feature>
<dbReference type="InterPro" id="IPR000195">
    <property type="entry name" value="Rab-GAP-TBC_dom"/>
</dbReference>
<dbReference type="PROSITE" id="PS50086">
    <property type="entry name" value="TBC_RABGAP"/>
    <property type="match status" value="1"/>
</dbReference>
<dbReference type="Pfam" id="PF00566">
    <property type="entry name" value="RabGAP-TBC"/>
    <property type="match status" value="1"/>
</dbReference>
<dbReference type="PANTHER" id="PTHR13297">
    <property type="entry name" value="TBC1 DOMAIN FAMILY MEMBER 23-RELATED"/>
    <property type="match status" value="1"/>
</dbReference>
<dbReference type="InterPro" id="IPR045799">
    <property type="entry name" value="TBC1D23_C"/>
</dbReference>
<dbReference type="CDD" id="cd20788">
    <property type="entry name" value="TBC1D23_C-like"/>
    <property type="match status" value="1"/>
</dbReference>
<evidence type="ECO:0000256" key="3">
    <source>
        <dbReference type="ARBA" id="ARBA00022473"/>
    </source>
</evidence>
<dbReference type="Proteomes" id="UP000494165">
    <property type="component" value="Unassembled WGS sequence"/>
</dbReference>
<evidence type="ECO:0000313" key="8">
    <source>
        <dbReference type="Proteomes" id="UP000494165"/>
    </source>
</evidence>
<dbReference type="PROSITE" id="PS50206">
    <property type="entry name" value="RHODANESE_3"/>
    <property type="match status" value="1"/>
</dbReference>
<comment type="caution">
    <text evidence="7">The sequence shown here is derived from an EMBL/GenBank/DDBJ whole genome shotgun (WGS) entry which is preliminary data.</text>
</comment>
<evidence type="ECO:0000259" key="5">
    <source>
        <dbReference type="PROSITE" id="PS50086"/>
    </source>
</evidence>
<dbReference type="SUPFAM" id="SSF47923">
    <property type="entry name" value="Ypt/Rab-GAP domain of gyp1p"/>
    <property type="match status" value="2"/>
</dbReference>
<evidence type="ECO:0000259" key="6">
    <source>
        <dbReference type="PROSITE" id="PS50206"/>
    </source>
</evidence>
<dbReference type="AlphaFoldDB" id="A0A8S1CET4"/>
<dbReference type="GO" id="GO:0099041">
    <property type="term" value="P:vesicle tethering to Golgi"/>
    <property type="evidence" value="ECO:0007669"/>
    <property type="project" value="TreeGrafter"/>
</dbReference>
<keyword evidence="4" id="KW-0333">Golgi apparatus</keyword>
<dbReference type="InterPro" id="IPR035969">
    <property type="entry name" value="Rab-GAP_TBC_sf"/>
</dbReference>
<dbReference type="Pfam" id="PF00581">
    <property type="entry name" value="Rhodanese"/>
    <property type="match status" value="1"/>
</dbReference>
<dbReference type="SMART" id="SM00164">
    <property type="entry name" value="TBC"/>
    <property type="match status" value="1"/>
</dbReference>
<sequence>MAGEEDDDNNSWVIELEAALLEECTPSEVWTMAQGRSIPDTLRPEVWQACLGVQRKESPLLHFSEIYDLPEQSALRSDCQQAVSKLGNEDEDKVSVISDFESILTCYCKSTKTKYEKGNGWIEILLPLLSLKLPRAETYNLFDSILHQYIPRGCIKNGLPFQLFHLLLQYHDPELCSFLDTKRVSPDLYCLPWFQSLFSSNCHLPALLAMWDHYFQLADPFFVFYLALVMLVNARDQILSMKDDTKAIVVDALSMMPCDIVAEDTSDFCTLAQYYATKTPSSFRAELIDAFFGPEPPIPNEKLGIAQALCLPVSAHDLVFNPELPEGDAVKFFLVDCRPAEQYNAGHLPTAFHLDCNLMLQEPANFATAVQGLLAVQQQALASNSVAGGDHLCFLGSGREEEDQYTHMVVASFLQKHTTYVSMVAGGYSAIHELVEENPVIKLEDHNPQICVGCLKENSFQVQSNSMQTSTSSYEIFGKLSAAMKSKSAEVKEKLFEYIVNPTGSNGQTADRHVRSSDKVSKRYRNMAPVFSIDDDDADASSLHSLEDEADQEVVSIQTWLKKPDVVKSFKCHEVKLNGYMYESYLIVTSSHIYVLREIQGKKGLANIAVRRPVSSIVRITSKKKHPDLITFKYGISEGDKPVISDMDR</sequence>
<organism evidence="7 8">
    <name type="scientific">Cloeon dipterum</name>
    <dbReference type="NCBI Taxonomy" id="197152"/>
    <lineage>
        <taxon>Eukaryota</taxon>
        <taxon>Metazoa</taxon>
        <taxon>Ecdysozoa</taxon>
        <taxon>Arthropoda</taxon>
        <taxon>Hexapoda</taxon>
        <taxon>Insecta</taxon>
        <taxon>Pterygota</taxon>
        <taxon>Palaeoptera</taxon>
        <taxon>Ephemeroptera</taxon>
        <taxon>Pisciforma</taxon>
        <taxon>Baetidae</taxon>
        <taxon>Cloeon</taxon>
    </lineage>
</organism>
<keyword evidence="8" id="KW-1185">Reference proteome</keyword>
<dbReference type="GO" id="GO:0042147">
    <property type="term" value="P:retrograde transport, endosome to Golgi"/>
    <property type="evidence" value="ECO:0007669"/>
    <property type="project" value="InterPro"/>
</dbReference>
<name>A0A8S1CET4_9INSE</name>
<evidence type="ECO:0000313" key="7">
    <source>
        <dbReference type="EMBL" id="CAB3367485.1"/>
    </source>
</evidence>
<reference evidence="7 8" key="1">
    <citation type="submission" date="2020-04" db="EMBL/GenBank/DDBJ databases">
        <authorList>
            <person name="Alioto T."/>
            <person name="Alioto T."/>
            <person name="Gomez Garrido J."/>
        </authorList>
    </citation>
    <scope>NUCLEOTIDE SEQUENCE [LARGE SCALE GENOMIC DNA]</scope>
</reference>
<dbReference type="Gene3D" id="3.40.250.10">
    <property type="entry name" value="Rhodanese-like domain"/>
    <property type="match status" value="1"/>
</dbReference>
<dbReference type="InterPro" id="IPR036873">
    <property type="entry name" value="Rhodanese-like_dom_sf"/>
</dbReference>
<proteinExistence type="predicted"/>
<dbReference type="GO" id="GO:0005802">
    <property type="term" value="C:trans-Golgi network"/>
    <property type="evidence" value="ECO:0007669"/>
    <property type="project" value="TreeGrafter"/>
</dbReference>
<dbReference type="OrthoDB" id="73307at2759"/>
<gene>
    <name evidence="7" type="ORF">CLODIP_2_CD01186</name>
</gene>
<accession>A0A8S1CET4</accession>
<dbReference type="SUPFAM" id="SSF52821">
    <property type="entry name" value="Rhodanese/Cell cycle control phosphatase"/>
    <property type="match status" value="1"/>
</dbReference>
<dbReference type="InterPro" id="IPR001763">
    <property type="entry name" value="Rhodanese-like_dom"/>
</dbReference>
<evidence type="ECO:0000256" key="4">
    <source>
        <dbReference type="ARBA" id="ARBA00023034"/>
    </source>
</evidence>
<feature type="domain" description="Rhodanese" evidence="6">
    <location>
        <begin position="328"/>
        <end position="436"/>
    </location>
</feature>
<dbReference type="PANTHER" id="PTHR13297:SF5">
    <property type="entry name" value="TBC1 DOMAIN FAMILY MEMBER 23"/>
    <property type="match status" value="1"/>
</dbReference>
<protein>
    <recommendedName>
        <fullName evidence="2">TBC1 domain family member 23</fullName>
    </recommendedName>
</protein>
<keyword evidence="3" id="KW-0217">Developmental protein</keyword>
<comment type="subcellular location">
    <subcellularLocation>
        <location evidence="1">Golgi apparatus</location>
        <location evidence="1">trans-Golgi network</location>
    </subcellularLocation>
</comment>
<dbReference type="GO" id="GO:0005829">
    <property type="term" value="C:cytosol"/>
    <property type="evidence" value="ECO:0007669"/>
    <property type="project" value="GOC"/>
</dbReference>